<feature type="transmembrane region" description="Helical" evidence="1">
    <location>
        <begin position="25"/>
        <end position="44"/>
    </location>
</feature>
<evidence type="ECO:0000256" key="1">
    <source>
        <dbReference type="SAM" id="Phobius"/>
    </source>
</evidence>
<name>A0A926NU77_9SPHI</name>
<gene>
    <name evidence="2" type="ORF">IDJ76_01980</name>
</gene>
<dbReference type="EMBL" id="JACWMX010000001">
    <property type="protein sequence ID" value="MBD1391858.1"/>
    <property type="molecule type" value="Genomic_DNA"/>
</dbReference>
<reference evidence="2" key="1">
    <citation type="submission" date="2020-09" db="EMBL/GenBank/DDBJ databases">
        <title>Novel species of Mucilaginibacter isolated from a glacier on the Tibetan Plateau.</title>
        <authorList>
            <person name="Liu Q."/>
            <person name="Xin Y.-H."/>
        </authorList>
    </citation>
    <scope>NUCLEOTIDE SEQUENCE</scope>
    <source>
        <strain evidence="2">ZB1P21</strain>
    </source>
</reference>
<keyword evidence="1" id="KW-0812">Transmembrane</keyword>
<protein>
    <submittedName>
        <fullName evidence="2">Uncharacterized protein</fullName>
    </submittedName>
</protein>
<dbReference type="AlphaFoldDB" id="A0A926NU77"/>
<evidence type="ECO:0000313" key="2">
    <source>
        <dbReference type="EMBL" id="MBD1391858.1"/>
    </source>
</evidence>
<evidence type="ECO:0000313" key="3">
    <source>
        <dbReference type="Proteomes" id="UP000619078"/>
    </source>
</evidence>
<accession>A0A926NU77</accession>
<organism evidence="2 3">
    <name type="scientific">Mucilaginibacter glaciei</name>
    <dbReference type="NCBI Taxonomy" id="2772109"/>
    <lineage>
        <taxon>Bacteria</taxon>
        <taxon>Pseudomonadati</taxon>
        <taxon>Bacteroidota</taxon>
        <taxon>Sphingobacteriia</taxon>
        <taxon>Sphingobacteriales</taxon>
        <taxon>Sphingobacteriaceae</taxon>
        <taxon>Mucilaginibacter</taxon>
    </lineage>
</organism>
<dbReference type="RefSeq" id="WP_191160189.1">
    <property type="nucleotide sequence ID" value="NZ_JACWMX010000001.1"/>
</dbReference>
<dbReference type="Proteomes" id="UP000619078">
    <property type="component" value="Unassembled WGS sequence"/>
</dbReference>
<proteinExistence type="predicted"/>
<keyword evidence="1" id="KW-1133">Transmembrane helix</keyword>
<sequence>MRIEPNKQKEDIYEDLTPFEKKTRIVAVIFAFCGVFVWALKILLV</sequence>
<keyword evidence="3" id="KW-1185">Reference proteome</keyword>
<comment type="caution">
    <text evidence="2">The sequence shown here is derived from an EMBL/GenBank/DDBJ whole genome shotgun (WGS) entry which is preliminary data.</text>
</comment>
<keyword evidence="1" id="KW-0472">Membrane</keyword>